<evidence type="ECO:0000313" key="1">
    <source>
        <dbReference type="EMBL" id="URD99293.1"/>
    </source>
</evidence>
<accession>A0A9E7FNV6</accession>
<dbReference type="EMBL" id="CP097506">
    <property type="protein sequence ID" value="URD99293.1"/>
    <property type="molecule type" value="Genomic_DNA"/>
</dbReference>
<keyword evidence="2" id="KW-1185">Reference proteome</keyword>
<dbReference type="AlphaFoldDB" id="A0A9E7FNV6"/>
<reference evidence="1" key="1">
    <citation type="submission" date="2022-05" db="EMBL/GenBank/DDBJ databases">
        <title>The Musa troglodytarum L. genome provides insights into the mechanism of non-climacteric behaviour and enrichment of carotenoids.</title>
        <authorList>
            <person name="Wang J."/>
        </authorList>
    </citation>
    <scope>NUCLEOTIDE SEQUENCE</scope>
    <source>
        <tissue evidence="1">Leaf</tissue>
    </source>
</reference>
<organism evidence="1 2">
    <name type="scientific">Musa troglodytarum</name>
    <name type="common">fe'i banana</name>
    <dbReference type="NCBI Taxonomy" id="320322"/>
    <lineage>
        <taxon>Eukaryota</taxon>
        <taxon>Viridiplantae</taxon>
        <taxon>Streptophyta</taxon>
        <taxon>Embryophyta</taxon>
        <taxon>Tracheophyta</taxon>
        <taxon>Spermatophyta</taxon>
        <taxon>Magnoliopsida</taxon>
        <taxon>Liliopsida</taxon>
        <taxon>Zingiberales</taxon>
        <taxon>Musaceae</taxon>
        <taxon>Musa</taxon>
    </lineage>
</organism>
<gene>
    <name evidence="1" type="ORF">MUK42_29874</name>
</gene>
<dbReference type="Proteomes" id="UP001055439">
    <property type="component" value="Chromosome 4"/>
</dbReference>
<proteinExistence type="predicted"/>
<protein>
    <submittedName>
        <fullName evidence="1">Uncharacterized protein</fullName>
    </submittedName>
</protein>
<sequence>MQGLSAETWRNRRVSALHHHPWVSSPRYLLLKSTTMPVTMMNSAKLTEFPRDWCLRVQIHCTTDQVLPICLHLPLEI</sequence>
<evidence type="ECO:0000313" key="2">
    <source>
        <dbReference type="Proteomes" id="UP001055439"/>
    </source>
</evidence>
<name>A0A9E7FNV6_9LILI</name>